<evidence type="ECO:0000256" key="1">
    <source>
        <dbReference type="SAM" id="MobiDB-lite"/>
    </source>
</evidence>
<dbReference type="AlphaFoldDB" id="A0AAD6MGG2"/>
<organism evidence="2 3">
    <name type="scientific">Populus alba x Populus x berolinensis</name>
    <dbReference type="NCBI Taxonomy" id="444605"/>
    <lineage>
        <taxon>Eukaryota</taxon>
        <taxon>Viridiplantae</taxon>
        <taxon>Streptophyta</taxon>
        <taxon>Embryophyta</taxon>
        <taxon>Tracheophyta</taxon>
        <taxon>Spermatophyta</taxon>
        <taxon>Magnoliopsida</taxon>
        <taxon>eudicotyledons</taxon>
        <taxon>Gunneridae</taxon>
        <taxon>Pentapetalae</taxon>
        <taxon>rosids</taxon>
        <taxon>fabids</taxon>
        <taxon>Malpighiales</taxon>
        <taxon>Salicaceae</taxon>
        <taxon>Saliceae</taxon>
        <taxon>Populus</taxon>
    </lineage>
</organism>
<name>A0AAD6MGG2_9ROSI</name>
<sequence length="39" mass="4417">MQDKEDLDSVSFPGRGDEMNSVGNLQLAFLPREEDELPH</sequence>
<dbReference type="EMBL" id="JAQIZT010000009">
    <property type="protein sequence ID" value="KAJ6984330.1"/>
    <property type="molecule type" value="Genomic_DNA"/>
</dbReference>
<accession>A0AAD6MGG2</accession>
<keyword evidence="3" id="KW-1185">Reference proteome</keyword>
<feature type="region of interest" description="Disordered" evidence="1">
    <location>
        <begin position="1"/>
        <end position="20"/>
    </location>
</feature>
<comment type="caution">
    <text evidence="2">The sequence shown here is derived from an EMBL/GenBank/DDBJ whole genome shotgun (WGS) entry which is preliminary data.</text>
</comment>
<reference evidence="2" key="1">
    <citation type="journal article" date="2023" name="Mol. Ecol. Resour.">
        <title>Chromosome-level genome assembly of a triploid poplar Populus alba 'Berolinensis'.</title>
        <authorList>
            <person name="Chen S."/>
            <person name="Yu Y."/>
            <person name="Wang X."/>
            <person name="Wang S."/>
            <person name="Zhang T."/>
            <person name="Zhou Y."/>
            <person name="He R."/>
            <person name="Meng N."/>
            <person name="Wang Y."/>
            <person name="Liu W."/>
            <person name="Liu Z."/>
            <person name="Liu J."/>
            <person name="Guo Q."/>
            <person name="Huang H."/>
            <person name="Sederoff R.R."/>
            <person name="Wang G."/>
            <person name="Qu G."/>
            <person name="Chen S."/>
        </authorList>
    </citation>
    <scope>NUCLEOTIDE SEQUENCE</scope>
    <source>
        <strain evidence="2">SC-2020</strain>
    </source>
</reference>
<protein>
    <submittedName>
        <fullName evidence="2">Uncharacterized protein</fullName>
    </submittedName>
</protein>
<gene>
    <name evidence="2" type="ORF">NC653_022559</name>
</gene>
<dbReference type="Proteomes" id="UP001164929">
    <property type="component" value="Chromosome 9"/>
</dbReference>
<evidence type="ECO:0000313" key="2">
    <source>
        <dbReference type="EMBL" id="KAJ6984330.1"/>
    </source>
</evidence>
<evidence type="ECO:0000313" key="3">
    <source>
        <dbReference type="Proteomes" id="UP001164929"/>
    </source>
</evidence>
<proteinExistence type="predicted"/>